<gene>
    <name evidence="1" type="ORF">C8D97_10433</name>
</gene>
<sequence>MKQHELGSIEPGRYNVTLFRHIPSMSVQVVQDRVSERNNIARIGKLNISLNLFPKNSTWTKCKD</sequence>
<dbReference type="RefSeq" id="WP_109762804.1">
    <property type="nucleotide sequence ID" value="NZ_QGGU01000004.1"/>
</dbReference>
<keyword evidence="2" id="KW-1185">Reference proteome</keyword>
<dbReference type="Proteomes" id="UP000245790">
    <property type="component" value="Unassembled WGS sequence"/>
</dbReference>
<accession>A0A316FXH0</accession>
<dbReference type="AlphaFoldDB" id="A0A316FXH0"/>
<evidence type="ECO:0000313" key="1">
    <source>
        <dbReference type="EMBL" id="PWK52815.1"/>
    </source>
</evidence>
<comment type="caution">
    <text evidence="1">The sequence shown here is derived from an EMBL/GenBank/DDBJ whole genome shotgun (WGS) entry which is preliminary data.</text>
</comment>
<proteinExistence type="predicted"/>
<name>A0A316FXH0_9GAMM</name>
<protein>
    <submittedName>
        <fullName evidence="1">Uncharacterized protein</fullName>
    </submittedName>
</protein>
<dbReference type="EMBL" id="QGGU01000004">
    <property type="protein sequence ID" value="PWK52815.1"/>
    <property type="molecule type" value="Genomic_DNA"/>
</dbReference>
<reference evidence="1 2" key="1">
    <citation type="submission" date="2018-05" db="EMBL/GenBank/DDBJ databases">
        <title>Genomic Encyclopedia of Type Strains, Phase IV (KMG-IV): sequencing the most valuable type-strain genomes for metagenomic binning, comparative biology and taxonomic classification.</title>
        <authorList>
            <person name="Goeker M."/>
        </authorList>
    </citation>
    <scope>NUCLEOTIDE SEQUENCE [LARGE SCALE GENOMIC DNA]</scope>
    <source>
        <strain evidence="1 2">DSM 25350</strain>
    </source>
</reference>
<organism evidence="1 2">
    <name type="scientific">Pleionea mediterranea</name>
    <dbReference type="NCBI Taxonomy" id="523701"/>
    <lineage>
        <taxon>Bacteria</taxon>
        <taxon>Pseudomonadati</taxon>
        <taxon>Pseudomonadota</taxon>
        <taxon>Gammaproteobacteria</taxon>
        <taxon>Oceanospirillales</taxon>
        <taxon>Pleioneaceae</taxon>
        <taxon>Pleionea</taxon>
    </lineage>
</organism>
<evidence type="ECO:0000313" key="2">
    <source>
        <dbReference type="Proteomes" id="UP000245790"/>
    </source>
</evidence>